<keyword evidence="1" id="KW-1133">Transmembrane helix</keyword>
<proteinExistence type="predicted"/>
<keyword evidence="3" id="KW-1185">Reference proteome</keyword>
<evidence type="ECO:0000256" key="1">
    <source>
        <dbReference type="SAM" id="Phobius"/>
    </source>
</evidence>
<evidence type="ECO:0000313" key="2">
    <source>
        <dbReference type="EMBL" id="MBG0563625.1"/>
    </source>
</evidence>
<dbReference type="EMBL" id="JADQTO010000008">
    <property type="protein sequence ID" value="MBG0563625.1"/>
    <property type="molecule type" value="Genomic_DNA"/>
</dbReference>
<evidence type="ECO:0000313" key="3">
    <source>
        <dbReference type="Proteomes" id="UP000598146"/>
    </source>
</evidence>
<organism evidence="2 3">
    <name type="scientific">Actinoplanes aureus</name>
    <dbReference type="NCBI Taxonomy" id="2792083"/>
    <lineage>
        <taxon>Bacteria</taxon>
        <taxon>Bacillati</taxon>
        <taxon>Actinomycetota</taxon>
        <taxon>Actinomycetes</taxon>
        <taxon>Micromonosporales</taxon>
        <taxon>Micromonosporaceae</taxon>
        <taxon>Actinoplanes</taxon>
    </lineage>
</organism>
<protein>
    <submittedName>
        <fullName evidence="2">Uncharacterized protein</fullName>
    </submittedName>
</protein>
<dbReference type="Proteomes" id="UP000598146">
    <property type="component" value="Unassembled WGS sequence"/>
</dbReference>
<dbReference type="RefSeq" id="WP_196415397.1">
    <property type="nucleotide sequence ID" value="NZ_JADQTO010000008.1"/>
</dbReference>
<reference evidence="2" key="1">
    <citation type="submission" date="2020-11" db="EMBL/GenBank/DDBJ databases">
        <title>Isolation and identification of active actinomycetes.</title>
        <authorList>
            <person name="Sun X."/>
        </authorList>
    </citation>
    <scope>NUCLEOTIDE SEQUENCE</scope>
    <source>
        <strain evidence="2">NEAU-A11</strain>
    </source>
</reference>
<dbReference type="AlphaFoldDB" id="A0A931FYI2"/>
<comment type="caution">
    <text evidence="2">The sequence shown here is derived from an EMBL/GenBank/DDBJ whole genome shotgun (WGS) entry which is preliminary data.</text>
</comment>
<keyword evidence="1" id="KW-0472">Membrane</keyword>
<name>A0A931FYI2_9ACTN</name>
<keyword evidence="1" id="KW-0812">Transmembrane</keyword>
<sequence>MEDLQETPVDVEVTDGRVLVRAGGIVVIERIGDPAARKHVPIGTRDRRHLTMLVDGVPAVLRPRAGRYTRGSYKVRAIHDGAEYLLRPKDPETSRLHRDGFRLGDFKIVDGVVRVDWEPDARITAKATDLAIGYALAAAFGTGANFFLVMLLDLLGHMPD</sequence>
<gene>
    <name evidence="2" type="ORF">I4J89_19440</name>
</gene>
<feature type="transmembrane region" description="Helical" evidence="1">
    <location>
        <begin position="131"/>
        <end position="152"/>
    </location>
</feature>
<accession>A0A931FYI2</accession>